<evidence type="ECO:0000313" key="1">
    <source>
        <dbReference type="EMBL" id="OCB75223.1"/>
    </source>
</evidence>
<dbReference type="EMBL" id="LVEP01000035">
    <property type="protein sequence ID" value="OCB75223.1"/>
    <property type="molecule type" value="Genomic_DNA"/>
</dbReference>
<protein>
    <submittedName>
        <fullName evidence="1">Uncharacterized protein</fullName>
    </submittedName>
</protein>
<accession>A0A1B9DZU5</accession>
<name>A0A1B9DZU5_9FLAO</name>
<evidence type="ECO:0000313" key="2">
    <source>
        <dbReference type="Proteomes" id="UP000093510"/>
    </source>
</evidence>
<dbReference type="AlphaFoldDB" id="A0A1B9DZU5"/>
<comment type="caution">
    <text evidence="1">The sequence shown here is derived from an EMBL/GenBank/DDBJ whole genome shotgun (WGS) entry which is preliminary data.</text>
</comment>
<proteinExistence type="predicted"/>
<keyword evidence="2" id="KW-1185">Reference proteome</keyword>
<dbReference type="RefSeq" id="WP_066335442.1">
    <property type="nucleotide sequence ID" value="NZ_CP017688.1"/>
</dbReference>
<organism evidence="1 2">
    <name type="scientific">Flavobacterium crassostreae</name>
    <dbReference type="NCBI Taxonomy" id="1763534"/>
    <lineage>
        <taxon>Bacteria</taxon>
        <taxon>Pseudomonadati</taxon>
        <taxon>Bacteroidota</taxon>
        <taxon>Flavobacteriia</taxon>
        <taxon>Flavobacteriales</taxon>
        <taxon>Flavobacteriaceae</taxon>
        <taxon>Flavobacterium</taxon>
    </lineage>
</organism>
<sequence length="146" mass="17094">MKILMDNMLYLNKSKILLIFTALFCSNIYSQNTILGEYCRKKTYDSTGIGVRKNCYIFKVDMAFEQQVSTDILMIFTGKYYITGGKLILVFDNEKPKEDVFDILKNENGKLIIRYKCLDCKSKKIKLFKKIKTSANSRLARLRILW</sequence>
<gene>
    <name evidence="1" type="ORF">LPBF_09200</name>
</gene>
<dbReference type="Proteomes" id="UP000093510">
    <property type="component" value="Unassembled WGS sequence"/>
</dbReference>
<reference evidence="1 2" key="1">
    <citation type="submission" date="2016-03" db="EMBL/GenBank/DDBJ databases">
        <authorList>
            <person name="Ploux O."/>
        </authorList>
    </citation>
    <scope>NUCLEOTIDE SEQUENCE [LARGE SCALE GENOMIC DNA]</scope>
    <source>
        <strain evidence="1 2">LPB0076</strain>
    </source>
</reference>
<dbReference type="STRING" id="1763534.GCA_001831475_00446"/>